<organism evidence="2 3">
    <name type="scientific">Aquimarina gracilis</name>
    <dbReference type="NCBI Taxonomy" id="874422"/>
    <lineage>
        <taxon>Bacteria</taxon>
        <taxon>Pseudomonadati</taxon>
        <taxon>Bacteroidota</taxon>
        <taxon>Flavobacteriia</taxon>
        <taxon>Flavobacteriales</taxon>
        <taxon>Flavobacteriaceae</taxon>
        <taxon>Aquimarina</taxon>
    </lineage>
</organism>
<evidence type="ECO:0000313" key="3">
    <source>
        <dbReference type="Proteomes" id="UP001327027"/>
    </source>
</evidence>
<feature type="transmembrane region" description="Helical" evidence="1">
    <location>
        <begin position="29"/>
        <end position="47"/>
    </location>
</feature>
<keyword evidence="1" id="KW-0812">Transmembrane</keyword>
<accession>A0ABU5ZSH8</accession>
<feature type="transmembrane region" description="Helical" evidence="1">
    <location>
        <begin position="129"/>
        <end position="147"/>
    </location>
</feature>
<evidence type="ECO:0000256" key="1">
    <source>
        <dbReference type="SAM" id="Phobius"/>
    </source>
</evidence>
<dbReference type="RefSeq" id="WP_324178789.1">
    <property type="nucleotide sequence ID" value="NZ_BAABAW010000003.1"/>
</dbReference>
<evidence type="ECO:0008006" key="4">
    <source>
        <dbReference type="Google" id="ProtNLM"/>
    </source>
</evidence>
<reference evidence="2 3" key="1">
    <citation type="journal article" date="2013" name="Int. J. Syst. Evol. Microbiol.">
        <title>Aquimarina gracilis sp. nov., isolated from the gut microflora of a mussel, Mytilus coruscus, and emended description of Aquimarina spongiae.</title>
        <authorList>
            <person name="Park S.C."/>
            <person name="Choe H.N."/>
            <person name="Baik K.S."/>
            <person name="Seong C.N."/>
        </authorList>
    </citation>
    <scope>NUCLEOTIDE SEQUENCE [LARGE SCALE GENOMIC DNA]</scope>
    <source>
        <strain evidence="2 3">PSC32</strain>
    </source>
</reference>
<dbReference type="EMBL" id="JAYKLX010000002">
    <property type="protein sequence ID" value="MEB3344751.1"/>
    <property type="molecule type" value="Genomic_DNA"/>
</dbReference>
<dbReference type="Proteomes" id="UP001327027">
    <property type="component" value="Unassembled WGS sequence"/>
</dbReference>
<keyword evidence="1" id="KW-1133">Transmembrane helix</keyword>
<feature type="transmembrane region" description="Helical" evidence="1">
    <location>
        <begin position="67"/>
        <end position="84"/>
    </location>
</feature>
<protein>
    <recommendedName>
        <fullName evidence="4">DoxX family membrane protein</fullName>
    </recommendedName>
</protein>
<sequence length="160" mass="18083">MKPLFVLVISFVLVALVLGLFRKENNFPLVGRTAMTIMLVFTAIGHFMYAEGMQAMIPDLIPFKKELVLFTGIIEVIFAIALLLPKYQVMTGWALIVFLVLVLPANINAAVENINYQTGENNGNGLNYLWFRVPLQVLFIIWVYLSAIRSSKSIQFKARN</sequence>
<proteinExistence type="predicted"/>
<evidence type="ECO:0000313" key="2">
    <source>
        <dbReference type="EMBL" id="MEB3344751.1"/>
    </source>
</evidence>
<dbReference type="PANTHER" id="PTHR36974">
    <property type="entry name" value="MEMBRANE PROTEIN-RELATED"/>
    <property type="match status" value="1"/>
</dbReference>
<comment type="caution">
    <text evidence="2">The sequence shown here is derived from an EMBL/GenBank/DDBJ whole genome shotgun (WGS) entry which is preliminary data.</text>
</comment>
<name>A0ABU5ZSH8_9FLAO</name>
<keyword evidence="1" id="KW-0472">Membrane</keyword>
<feature type="transmembrane region" description="Helical" evidence="1">
    <location>
        <begin position="90"/>
        <end position="109"/>
    </location>
</feature>
<dbReference type="PANTHER" id="PTHR36974:SF1">
    <property type="entry name" value="DOXX FAMILY MEMBRANE PROTEIN"/>
    <property type="match status" value="1"/>
</dbReference>
<gene>
    <name evidence="2" type="ORF">U6A24_04735</name>
</gene>
<keyword evidence="3" id="KW-1185">Reference proteome</keyword>